<evidence type="ECO:0000313" key="4">
    <source>
        <dbReference type="Proteomes" id="UP000004756"/>
    </source>
</evidence>
<accession>C0D6Q5</accession>
<dbReference type="SMART" id="SM00858">
    <property type="entry name" value="SAF"/>
    <property type="match status" value="1"/>
</dbReference>
<dbReference type="GO" id="GO:0016829">
    <property type="term" value="F:lyase activity"/>
    <property type="evidence" value="ECO:0007669"/>
    <property type="project" value="UniProtKB-KW"/>
</dbReference>
<dbReference type="InterPro" id="IPR052172">
    <property type="entry name" value="UxaA_altronate/galactarate_dh"/>
</dbReference>
<sequence length="112" mass="12836">MGRFMRMHEQDMVATALEYTGRGESARVYNPQNELLFEVKAEEDIPFGNKIALTRISKGERVIKYGAPIGVAVRDIQKGRMVHVHNVRSAAVDIPENIRIEIIRQMNIREED</sequence>
<proteinExistence type="predicted"/>
<evidence type="ECO:0000256" key="1">
    <source>
        <dbReference type="ARBA" id="ARBA00023239"/>
    </source>
</evidence>
<organism evidence="3 4">
    <name type="scientific">[Clostridium] asparagiforme DSM 15981</name>
    <dbReference type="NCBI Taxonomy" id="518636"/>
    <lineage>
        <taxon>Bacteria</taxon>
        <taxon>Bacillati</taxon>
        <taxon>Bacillota</taxon>
        <taxon>Clostridia</taxon>
        <taxon>Lachnospirales</taxon>
        <taxon>Lachnospiraceae</taxon>
        <taxon>Enterocloster</taxon>
    </lineage>
</organism>
<evidence type="ECO:0000259" key="2">
    <source>
        <dbReference type="SMART" id="SM00858"/>
    </source>
</evidence>
<dbReference type="GO" id="GO:0019698">
    <property type="term" value="P:D-galacturonate catabolic process"/>
    <property type="evidence" value="ECO:0007669"/>
    <property type="project" value="TreeGrafter"/>
</dbReference>
<evidence type="ECO:0000313" key="3">
    <source>
        <dbReference type="EMBL" id="EEG53001.1"/>
    </source>
</evidence>
<dbReference type="EMBL" id="ACCJ01000409">
    <property type="protein sequence ID" value="EEG53001.1"/>
    <property type="molecule type" value="Genomic_DNA"/>
</dbReference>
<comment type="caution">
    <text evidence="3">The sequence shown here is derived from an EMBL/GenBank/DDBJ whole genome shotgun (WGS) entry which is preliminary data.</text>
</comment>
<dbReference type="AlphaFoldDB" id="C0D6Q5"/>
<feature type="domain" description="SAF" evidence="2">
    <location>
        <begin position="11"/>
        <end position="88"/>
    </location>
</feature>
<name>C0D6Q5_9FIRM</name>
<keyword evidence="4" id="KW-1185">Reference proteome</keyword>
<dbReference type="Gene3D" id="2.30.130.110">
    <property type="match status" value="1"/>
</dbReference>
<reference evidence="3 4" key="1">
    <citation type="submission" date="2009-02" db="EMBL/GenBank/DDBJ databases">
        <title>Draft genome sequence of Clostridium asparagiforme (DSM 15981).</title>
        <authorList>
            <person name="Sudarsanam P."/>
            <person name="Ley R."/>
            <person name="Guruge J."/>
            <person name="Turnbaugh P.J."/>
            <person name="Mahowald M."/>
            <person name="Liep D."/>
            <person name="Gordon J."/>
        </authorList>
    </citation>
    <scope>NUCLEOTIDE SEQUENCE [LARGE SCALE GENOMIC DNA]</scope>
    <source>
        <strain evidence="3 4">DSM 15981</strain>
    </source>
</reference>
<keyword evidence="1" id="KW-0456">Lyase</keyword>
<dbReference type="Proteomes" id="UP000004756">
    <property type="component" value="Unassembled WGS sequence"/>
</dbReference>
<dbReference type="Pfam" id="PF08666">
    <property type="entry name" value="SAF"/>
    <property type="match status" value="1"/>
</dbReference>
<dbReference type="CDD" id="cd11613">
    <property type="entry name" value="SAF_AH_GD"/>
    <property type="match status" value="1"/>
</dbReference>
<dbReference type="HOGENOM" id="CLU_084161_3_0_9"/>
<protein>
    <recommendedName>
        <fullName evidence="2">SAF domain-containing protein</fullName>
    </recommendedName>
</protein>
<dbReference type="PANTHER" id="PTHR30536:SF5">
    <property type="entry name" value="ALTRONATE DEHYDRATASE"/>
    <property type="match status" value="1"/>
</dbReference>
<gene>
    <name evidence="3" type="ORF">CLOSTASPAR_04952</name>
</gene>
<dbReference type="PANTHER" id="PTHR30536">
    <property type="entry name" value="ALTRONATE/GALACTARATE DEHYDRATASE"/>
    <property type="match status" value="1"/>
</dbReference>
<dbReference type="InterPro" id="IPR013974">
    <property type="entry name" value="SAF"/>
</dbReference>
<dbReference type="InterPro" id="IPR044144">
    <property type="entry name" value="SAF_UxaA/GarD"/>
</dbReference>